<accession>A0A5B7SYI1</accession>
<dbReference type="EMBL" id="CP040736">
    <property type="protein sequence ID" value="QCX24688.1"/>
    <property type="molecule type" value="Genomic_DNA"/>
</dbReference>
<name>A0A5B7SYI1_9LACO</name>
<dbReference type="KEGG" id="lft:FG051_05990"/>
<proteinExistence type="predicted"/>
<organism evidence="1 2">
    <name type="scientific">Companilactobacillus futsaii</name>
    <dbReference type="NCBI Taxonomy" id="938155"/>
    <lineage>
        <taxon>Bacteria</taxon>
        <taxon>Bacillati</taxon>
        <taxon>Bacillota</taxon>
        <taxon>Bacilli</taxon>
        <taxon>Lactobacillales</taxon>
        <taxon>Lactobacillaceae</taxon>
        <taxon>Companilactobacillus</taxon>
    </lineage>
</organism>
<evidence type="ECO:0000313" key="2">
    <source>
        <dbReference type="Proteomes" id="UP000310673"/>
    </source>
</evidence>
<evidence type="ECO:0000313" key="1">
    <source>
        <dbReference type="EMBL" id="QCX24688.1"/>
    </source>
</evidence>
<dbReference type="Proteomes" id="UP000310673">
    <property type="component" value="Chromosome"/>
</dbReference>
<gene>
    <name evidence="1" type="ORF">FG051_05990</name>
</gene>
<protein>
    <submittedName>
        <fullName evidence="1">Uncharacterized protein</fullName>
    </submittedName>
</protein>
<dbReference type="AlphaFoldDB" id="A0A5B7SYI1"/>
<reference evidence="1 2" key="1">
    <citation type="submission" date="2019-05" db="EMBL/GenBank/DDBJ databases">
        <title>Genome Sequence of Lactobacillus futsaii Y97, a Potential Probiotic Strain Isolated from the Futsai of Taiwan.</title>
        <authorList>
            <person name="Du X."/>
        </authorList>
    </citation>
    <scope>NUCLEOTIDE SEQUENCE [LARGE SCALE GENOMIC DNA]</scope>
    <source>
        <strain evidence="1 2">Y97</strain>
    </source>
</reference>
<sequence length="79" mass="9485">MFLCSERNQKVNTSCYLPLTKCLVLPATESCKQINTLRLQLFRIPAKIIRHSRSKIIQLSRFNVYDRLFWRVLERIEMI</sequence>